<dbReference type="InterPro" id="IPR013320">
    <property type="entry name" value="ConA-like_dom_sf"/>
</dbReference>
<proteinExistence type="inferred from homology"/>
<gene>
    <name evidence="18" type="primary">CDC25A_1</name>
    <name evidence="18" type="ORF">RLOC_00001921</name>
</gene>
<dbReference type="Pfam" id="PF00581">
    <property type="entry name" value="Rhodanese"/>
    <property type="match status" value="1"/>
</dbReference>
<feature type="compositionally biased region" description="Polar residues" evidence="13">
    <location>
        <begin position="609"/>
        <end position="619"/>
    </location>
</feature>
<evidence type="ECO:0000256" key="11">
    <source>
        <dbReference type="PROSITE-ProRule" id="PRU00024"/>
    </source>
</evidence>
<dbReference type="FunFam" id="3.40.250.10:FF:000004">
    <property type="entry name" value="M-phase inducer phosphatase 1 isoform X1"/>
    <property type="match status" value="1"/>
</dbReference>
<dbReference type="Pfam" id="PF13765">
    <property type="entry name" value="PRY"/>
    <property type="match status" value="1"/>
</dbReference>
<dbReference type="SMART" id="SM00450">
    <property type="entry name" value="RHOD"/>
    <property type="match status" value="1"/>
</dbReference>
<dbReference type="InterPro" id="IPR003877">
    <property type="entry name" value="SPRY_dom"/>
</dbReference>
<feature type="domain" description="Rhodanese" evidence="17">
    <location>
        <begin position="714"/>
        <end position="820"/>
    </location>
</feature>
<dbReference type="InterPro" id="IPR050143">
    <property type="entry name" value="TRIM/RBCC"/>
</dbReference>
<evidence type="ECO:0000256" key="9">
    <source>
        <dbReference type="ARBA" id="ARBA00022912"/>
    </source>
</evidence>
<dbReference type="PRINTS" id="PR01407">
    <property type="entry name" value="BUTYPHLNCDUF"/>
</dbReference>
<dbReference type="InterPro" id="IPR000751">
    <property type="entry name" value="MPI_Phosphatase"/>
</dbReference>
<dbReference type="InterPro" id="IPR000315">
    <property type="entry name" value="Znf_B-box"/>
</dbReference>
<evidence type="ECO:0000256" key="5">
    <source>
        <dbReference type="ARBA" id="ARBA00022771"/>
    </source>
</evidence>
<evidence type="ECO:0000259" key="17">
    <source>
        <dbReference type="PROSITE" id="PS50206"/>
    </source>
</evidence>
<dbReference type="InterPro" id="IPR006574">
    <property type="entry name" value="PRY"/>
</dbReference>
<evidence type="ECO:0000313" key="19">
    <source>
        <dbReference type="Proteomes" id="UP000197619"/>
    </source>
</evidence>
<comment type="similarity">
    <text evidence="1">Belongs to the MPI phosphatase family.</text>
</comment>
<keyword evidence="3" id="KW-0132">Cell division</keyword>
<name>A0A218UDV9_9PASE</name>
<evidence type="ECO:0000256" key="12">
    <source>
        <dbReference type="SAM" id="Coils"/>
    </source>
</evidence>
<feature type="compositionally biased region" description="Polar residues" evidence="13">
    <location>
        <begin position="643"/>
        <end position="654"/>
    </location>
</feature>
<dbReference type="SMART" id="SM00589">
    <property type="entry name" value="PRY"/>
    <property type="match status" value="1"/>
</dbReference>
<accession>A0A218UDV9</accession>
<dbReference type="Pfam" id="PF00643">
    <property type="entry name" value="zf-B_box"/>
    <property type="match status" value="1"/>
</dbReference>
<evidence type="ECO:0000256" key="10">
    <source>
        <dbReference type="ARBA" id="ARBA00023306"/>
    </source>
</evidence>
<dbReference type="SUPFAM" id="SSF49899">
    <property type="entry name" value="Concanavalin A-like lectins/glucanases"/>
    <property type="match status" value="1"/>
</dbReference>
<keyword evidence="10" id="KW-0131">Cell cycle</keyword>
<protein>
    <recommendedName>
        <fullName evidence="2">protein-tyrosine-phosphatase</fullName>
        <ecNumber evidence="2">3.1.3.48</ecNumber>
    </recommendedName>
</protein>
<evidence type="ECO:0000256" key="1">
    <source>
        <dbReference type="ARBA" id="ARBA00011065"/>
    </source>
</evidence>
<feature type="region of interest" description="Disordered" evidence="13">
    <location>
        <begin position="609"/>
        <end position="654"/>
    </location>
</feature>
<comment type="caution">
    <text evidence="18">The sequence shown here is derived from an EMBL/GenBank/DDBJ whole genome shotgun (WGS) entry which is preliminary data.</text>
</comment>
<dbReference type="InterPro" id="IPR001870">
    <property type="entry name" value="B30.2/SPRY"/>
</dbReference>
<dbReference type="PANTHER" id="PTHR24103">
    <property type="entry name" value="E3 UBIQUITIN-PROTEIN LIGASE TRIM"/>
    <property type="match status" value="1"/>
</dbReference>
<feature type="domain" description="B30.2/SPRY" evidence="16">
    <location>
        <begin position="255"/>
        <end position="448"/>
    </location>
</feature>
<evidence type="ECO:0000256" key="3">
    <source>
        <dbReference type="ARBA" id="ARBA00022618"/>
    </source>
</evidence>
<evidence type="ECO:0000256" key="2">
    <source>
        <dbReference type="ARBA" id="ARBA00013064"/>
    </source>
</evidence>
<dbReference type="PROSITE" id="PS50188">
    <property type="entry name" value="B302_SPRY"/>
    <property type="match status" value="1"/>
</dbReference>
<dbReference type="CDD" id="cd01530">
    <property type="entry name" value="Cdc25"/>
    <property type="match status" value="1"/>
</dbReference>
<dbReference type="EC" id="3.1.3.48" evidence="2"/>
<dbReference type="PROSITE" id="PS50206">
    <property type="entry name" value="RHODANESE_3"/>
    <property type="match status" value="1"/>
</dbReference>
<dbReference type="Gene3D" id="3.30.160.60">
    <property type="entry name" value="Classic Zinc Finger"/>
    <property type="match status" value="1"/>
</dbReference>
<keyword evidence="4" id="KW-0479">Metal-binding</keyword>
<dbReference type="InterPro" id="IPR036873">
    <property type="entry name" value="Rhodanese-like_dom_sf"/>
</dbReference>
<dbReference type="FunFam" id="2.60.120.920:FF:000004">
    <property type="entry name" value="Butyrophilin subfamily 1 member A1"/>
    <property type="match status" value="1"/>
</dbReference>
<dbReference type="SUPFAM" id="SSF57850">
    <property type="entry name" value="RING/U-box"/>
    <property type="match status" value="1"/>
</dbReference>
<evidence type="ECO:0000256" key="6">
    <source>
        <dbReference type="ARBA" id="ARBA00022776"/>
    </source>
</evidence>
<feature type="domain" description="B box-type" evidence="15">
    <location>
        <begin position="92"/>
        <end position="121"/>
    </location>
</feature>
<dbReference type="InterPro" id="IPR001763">
    <property type="entry name" value="Rhodanese-like_dom"/>
</dbReference>
<feature type="coiled-coil region" evidence="12">
    <location>
        <begin position="156"/>
        <end position="187"/>
    </location>
</feature>
<dbReference type="Gene3D" id="3.40.250.10">
    <property type="entry name" value="Rhodanese-like domain"/>
    <property type="match status" value="1"/>
</dbReference>
<keyword evidence="12" id="KW-0175">Coiled coil</keyword>
<evidence type="ECO:0000259" key="15">
    <source>
        <dbReference type="PROSITE" id="PS50119"/>
    </source>
</evidence>
<keyword evidence="6" id="KW-0498">Mitosis</keyword>
<keyword evidence="8" id="KW-0862">Zinc</keyword>
<organism evidence="18 19">
    <name type="scientific">Lonchura striata</name>
    <name type="common">white-rumped munia</name>
    <dbReference type="NCBI Taxonomy" id="40157"/>
    <lineage>
        <taxon>Eukaryota</taxon>
        <taxon>Metazoa</taxon>
        <taxon>Chordata</taxon>
        <taxon>Craniata</taxon>
        <taxon>Vertebrata</taxon>
        <taxon>Euteleostomi</taxon>
        <taxon>Archelosauria</taxon>
        <taxon>Archosauria</taxon>
        <taxon>Dinosauria</taxon>
        <taxon>Saurischia</taxon>
        <taxon>Theropoda</taxon>
        <taxon>Coelurosauria</taxon>
        <taxon>Aves</taxon>
        <taxon>Neognathae</taxon>
        <taxon>Neoaves</taxon>
        <taxon>Telluraves</taxon>
        <taxon>Australaves</taxon>
        <taxon>Passeriformes</taxon>
        <taxon>Passeroidea</taxon>
        <taxon>Estrildidae</taxon>
        <taxon>Estrildinae</taxon>
        <taxon>Lonchura</taxon>
    </lineage>
</organism>
<evidence type="ECO:0000256" key="8">
    <source>
        <dbReference type="ARBA" id="ARBA00022833"/>
    </source>
</evidence>
<dbReference type="Gene3D" id="2.60.120.920">
    <property type="match status" value="1"/>
</dbReference>
<evidence type="ECO:0000259" key="16">
    <source>
        <dbReference type="PROSITE" id="PS50188"/>
    </source>
</evidence>
<dbReference type="SMART" id="SM00184">
    <property type="entry name" value="RING"/>
    <property type="match status" value="1"/>
</dbReference>
<dbReference type="PROSITE" id="PS00518">
    <property type="entry name" value="ZF_RING_1"/>
    <property type="match status" value="1"/>
</dbReference>
<dbReference type="Pfam" id="PF00622">
    <property type="entry name" value="SPRY"/>
    <property type="match status" value="1"/>
</dbReference>
<evidence type="ECO:0000256" key="4">
    <source>
        <dbReference type="ARBA" id="ARBA00022723"/>
    </source>
</evidence>
<dbReference type="SMART" id="SM00336">
    <property type="entry name" value="BBOX"/>
    <property type="match status" value="1"/>
</dbReference>
<feature type="compositionally biased region" description="Basic and acidic residues" evidence="13">
    <location>
        <begin position="492"/>
        <end position="504"/>
    </location>
</feature>
<dbReference type="InterPro" id="IPR043136">
    <property type="entry name" value="B30.2/SPRY_sf"/>
</dbReference>
<dbReference type="Pfam" id="PF13445">
    <property type="entry name" value="zf-RING_UBOX"/>
    <property type="match status" value="1"/>
</dbReference>
<dbReference type="InterPro" id="IPR027370">
    <property type="entry name" value="Znf-RING_euk"/>
</dbReference>
<keyword evidence="5 11" id="KW-0863">Zinc-finger</keyword>
<dbReference type="SMART" id="SM00449">
    <property type="entry name" value="SPRY"/>
    <property type="match status" value="1"/>
</dbReference>
<dbReference type="GO" id="GO:0004725">
    <property type="term" value="F:protein tyrosine phosphatase activity"/>
    <property type="evidence" value="ECO:0007669"/>
    <property type="project" value="UniProtKB-EC"/>
</dbReference>
<feature type="region of interest" description="Disordered" evidence="13">
    <location>
        <begin position="489"/>
        <end position="563"/>
    </location>
</feature>
<dbReference type="SUPFAM" id="SSF57845">
    <property type="entry name" value="B-box zinc-binding domain"/>
    <property type="match status" value="1"/>
</dbReference>
<feature type="compositionally biased region" description="Basic and acidic residues" evidence="13">
    <location>
        <begin position="533"/>
        <end position="543"/>
    </location>
</feature>
<evidence type="ECO:0000256" key="13">
    <source>
        <dbReference type="SAM" id="MobiDB-lite"/>
    </source>
</evidence>
<dbReference type="PROSITE" id="PS50089">
    <property type="entry name" value="ZF_RING_2"/>
    <property type="match status" value="1"/>
</dbReference>
<evidence type="ECO:0000256" key="7">
    <source>
        <dbReference type="ARBA" id="ARBA00022801"/>
    </source>
</evidence>
<dbReference type="EMBL" id="MUZQ01000385">
    <property type="protein sequence ID" value="OWK51914.1"/>
    <property type="molecule type" value="Genomic_DNA"/>
</dbReference>
<sequence>MAEEVLALRERLLFQATCSVCLELFREPVLTACGHSFCQQCLAGVLGRPPRSAACPQCRAPLEPGSVRPNRSLGDVAELVRSLGEAAAWPRCPQHGKPLALFCEPCAALLCAICRDGPEHRFHLSRFRPAEEAARELRMAVMWELQRVPETFKELQQFMEEQKKILLAQLEQMSQELVSKSDEYKSRVLERQSLLDTVIAQIQEKRDQPAVKLLMDVGRILHSCEAAKAPIPEPVSSELHQSVGSLTRKSQWIVDMMDKFKVSLRSEMDRGKREQVTLDQETANLDLILSDDRKTVRFSGKRNPPDIPKRFTGNLSVLGSQGFTSGKHYWEVEVWNKGSWALGVALESVPRKESLNLLRSEKVWALQLDWTGYYRAERVSPYPLALGKALQKIRLHLDYEAGQVTFYDAKDMTQILQFETTFTEKVFPYFWVCSQGLALDSPGPATSQDTMEDMFEKAIKSSRVNLLGSSPALKRNNSDSLDTDAFQPLEQDENKENEAFEFKKPTKPASRGFRDGRGVPGARQNSSPAQLPMEERASGEQENSRAAFLQQHSLPSSESEDDDGFMELLDEQDLKNDEEMPSDVSSLWTAPLVMRRADSRAKRCRLFGSSSMSSIAGRTTQKRMERSQEENSPGKSKKRKSLPGTSEDSTSLKLVRTQPSTAEIESILDSDQRDLIGDFSKSYLFDTVDGKHQDLKYIDSEMIVSVLTGKFESFIKQCVIIDCRYPYEYEGGHIKGAINLHMEEEVENFLLKKPIQPSEDKRVIVVFHCEFSSERGPRMCRFVREQDRLSNEYPNLHYPELYVLKGGYKDFFSRCQSFCEPQSYRPMHHKDFKEDLKRFRTKSRTWAGEKSKREMYSRLKKL</sequence>
<reference evidence="18 19" key="1">
    <citation type="submission" date="2017-05" db="EMBL/GenBank/DDBJ databases">
        <title>Genome of assembly of the Bengalese finch, Lonchura striata domestica.</title>
        <authorList>
            <person name="Colquitt B.M."/>
            <person name="Brainard M.S."/>
        </authorList>
    </citation>
    <scope>NUCLEOTIDE SEQUENCE [LARGE SCALE GENOMIC DNA]</scope>
    <source>
        <strain evidence="18">White83orange57</strain>
    </source>
</reference>
<dbReference type="GO" id="GO:0008270">
    <property type="term" value="F:zinc ion binding"/>
    <property type="evidence" value="ECO:0007669"/>
    <property type="project" value="UniProtKB-KW"/>
</dbReference>
<evidence type="ECO:0000259" key="14">
    <source>
        <dbReference type="PROSITE" id="PS50089"/>
    </source>
</evidence>
<keyword evidence="7" id="KW-0378">Hydrolase</keyword>
<dbReference type="GO" id="GO:1902751">
    <property type="term" value="P:positive regulation of cell cycle G2/M phase transition"/>
    <property type="evidence" value="ECO:0007669"/>
    <property type="project" value="InterPro"/>
</dbReference>
<dbReference type="InterPro" id="IPR017907">
    <property type="entry name" value="Znf_RING_CS"/>
</dbReference>
<dbReference type="SUPFAM" id="SSF52821">
    <property type="entry name" value="Rhodanese/Cell cycle control phosphatase"/>
    <property type="match status" value="1"/>
</dbReference>
<keyword evidence="9" id="KW-0904">Protein phosphatase</keyword>
<dbReference type="Pfam" id="PF06617">
    <property type="entry name" value="M-inducer_phosp"/>
    <property type="match status" value="1"/>
</dbReference>
<dbReference type="InterPro" id="IPR003879">
    <property type="entry name" value="Butyrophylin_SPRY"/>
</dbReference>
<dbReference type="Gene3D" id="3.30.40.10">
    <property type="entry name" value="Zinc/RING finger domain, C3HC4 (zinc finger)"/>
    <property type="match status" value="1"/>
</dbReference>
<dbReference type="Proteomes" id="UP000197619">
    <property type="component" value="Unassembled WGS sequence"/>
</dbReference>
<keyword evidence="19" id="KW-1185">Reference proteome</keyword>
<feature type="domain" description="RING-type" evidence="14">
    <location>
        <begin position="18"/>
        <end position="59"/>
    </location>
</feature>
<dbReference type="GO" id="GO:0051301">
    <property type="term" value="P:cell division"/>
    <property type="evidence" value="ECO:0007669"/>
    <property type="project" value="UniProtKB-KW"/>
</dbReference>
<dbReference type="PRINTS" id="PR00716">
    <property type="entry name" value="MPIPHPHTASE"/>
</dbReference>
<dbReference type="AlphaFoldDB" id="A0A218UDV9"/>
<dbReference type="PROSITE" id="PS50119">
    <property type="entry name" value="ZF_BBOX"/>
    <property type="match status" value="1"/>
</dbReference>
<evidence type="ECO:0000313" key="18">
    <source>
        <dbReference type="EMBL" id="OWK51914.1"/>
    </source>
</evidence>
<dbReference type="InterPro" id="IPR001841">
    <property type="entry name" value="Znf_RING"/>
</dbReference>
<dbReference type="InterPro" id="IPR013083">
    <property type="entry name" value="Znf_RING/FYVE/PHD"/>
</dbReference>
<dbReference type="STRING" id="299123.ENSLSDP00000000684"/>